<dbReference type="GO" id="GO:0003724">
    <property type="term" value="F:RNA helicase activity"/>
    <property type="evidence" value="ECO:0007669"/>
    <property type="project" value="UniProtKB-EC"/>
</dbReference>
<dbReference type="InterPro" id="IPR012340">
    <property type="entry name" value="NA-bd_OB-fold"/>
</dbReference>
<evidence type="ECO:0000313" key="4">
    <source>
        <dbReference type="Proteomes" id="UP001567538"/>
    </source>
</evidence>
<reference evidence="3 4" key="1">
    <citation type="submission" date="2024-06" db="EMBL/GenBank/DDBJ databases">
        <title>A chromosome level genome sequence of Diviner's sage (Salvia divinorum).</title>
        <authorList>
            <person name="Ford S.A."/>
            <person name="Ro D.-K."/>
            <person name="Ness R.W."/>
            <person name="Phillips M.A."/>
        </authorList>
    </citation>
    <scope>NUCLEOTIDE SEQUENCE [LARGE SCALE GENOMIC DNA]</scope>
    <source>
        <strain evidence="3">SAF-2024a</strain>
        <tissue evidence="3">Leaf</tissue>
    </source>
</reference>
<dbReference type="AlphaFoldDB" id="A0ABD1FH49"/>
<keyword evidence="3" id="KW-0378">Hydrolase</keyword>
<gene>
    <name evidence="3" type="ORF">AAHA92_33894</name>
</gene>
<dbReference type="CDD" id="cd05684">
    <property type="entry name" value="S1_DHX8_helicase"/>
    <property type="match status" value="1"/>
</dbReference>
<keyword evidence="3" id="KW-0347">Helicase</keyword>
<dbReference type="InterPro" id="IPR003029">
    <property type="entry name" value="S1_domain"/>
</dbReference>
<keyword evidence="3" id="KW-0067">ATP-binding</keyword>
<dbReference type="Gene3D" id="2.40.50.140">
    <property type="entry name" value="Nucleic acid-binding proteins"/>
    <property type="match status" value="1"/>
</dbReference>
<dbReference type="Proteomes" id="UP001567538">
    <property type="component" value="Unassembled WGS sequence"/>
</dbReference>
<keyword evidence="4" id="KW-1185">Reference proteome</keyword>
<evidence type="ECO:0000256" key="1">
    <source>
        <dbReference type="SAM" id="MobiDB-lite"/>
    </source>
</evidence>
<dbReference type="PANTHER" id="PTHR15838">
    <property type="entry name" value="NUCLEOLAR PROTEIN OF 40 KDA"/>
    <property type="match status" value="1"/>
</dbReference>
<sequence>MDKGCFVQFHNFRGKEGLVHVSQMETRRISNAKDIVKRDQEVFLKVISVSGNNVSLSMRDVDQNSGKDLLPLKRSETDDGMMAKPLGRNDGGGMGSRIGLSGIRITEEVDAVPSRRPLKKMSSPERWEAKNIGCTYKYWLHL</sequence>
<dbReference type="Pfam" id="PF00575">
    <property type="entry name" value="S1"/>
    <property type="match status" value="1"/>
</dbReference>
<organism evidence="3 4">
    <name type="scientific">Salvia divinorum</name>
    <name type="common">Maria pastora</name>
    <name type="synonym">Diviner's sage</name>
    <dbReference type="NCBI Taxonomy" id="28513"/>
    <lineage>
        <taxon>Eukaryota</taxon>
        <taxon>Viridiplantae</taxon>
        <taxon>Streptophyta</taxon>
        <taxon>Embryophyta</taxon>
        <taxon>Tracheophyta</taxon>
        <taxon>Spermatophyta</taxon>
        <taxon>Magnoliopsida</taxon>
        <taxon>eudicotyledons</taxon>
        <taxon>Gunneridae</taxon>
        <taxon>Pentapetalae</taxon>
        <taxon>asterids</taxon>
        <taxon>lamiids</taxon>
        <taxon>Lamiales</taxon>
        <taxon>Lamiaceae</taxon>
        <taxon>Nepetoideae</taxon>
        <taxon>Mentheae</taxon>
        <taxon>Salviinae</taxon>
        <taxon>Salvia</taxon>
        <taxon>Salvia subgen. Calosphace</taxon>
    </lineage>
</organism>
<feature type="region of interest" description="Disordered" evidence="1">
    <location>
        <begin position="65"/>
        <end position="93"/>
    </location>
</feature>
<dbReference type="SMART" id="SM00316">
    <property type="entry name" value="S1"/>
    <property type="match status" value="1"/>
</dbReference>
<dbReference type="PROSITE" id="PS50126">
    <property type="entry name" value="S1"/>
    <property type="match status" value="1"/>
</dbReference>
<name>A0ABD1FH49_SALDI</name>
<dbReference type="EMBL" id="JBEAFC010000015">
    <property type="protein sequence ID" value="KAL1531186.1"/>
    <property type="molecule type" value="Genomic_DNA"/>
</dbReference>
<proteinExistence type="predicted"/>
<dbReference type="InterPro" id="IPR049621">
    <property type="entry name" value="S1_DHX8_helicase"/>
</dbReference>
<dbReference type="SUPFAM" id="SSF50249">
    <property type="entry name" value="Nucleic acid-binding proteins"/>
    <property type="match status" value="1"/>
</dbReference>
<evidence type="ECO:0000313" key="3">
    <source>
        <dbReference type="EMBL" id="KAL1531186.1"/>
    </source>
</evidence>
<dbReference type="FunFam" id="2.40.50.140:FF:000061">
    <property type="entry name" value="ATP-dependent RNA helicase DHX8"/>
    <property type="match status" value="1"/>
</dbReference>
<dbReference type="EC" id="3.6.4.13" evidence="3"/>
<comment type="caution">
    <text evidence="3">The sequence shown here is derived from an EMBL/GenBank/DDBJ whole genome shotgun (WGS) entry which is preliminary data.</text>
</comment>
<evidence type="ECO:0000259" key="2">
    <source>
        <dbReference type="PROSITE" id="PS50126"/>
    </source>
</evidence>
<accession>A0ABD1FH49</accession>
<dbReference type="GO" id="GO:0016787">
    <property type="term" value="F:hydrolase activity"/>
    <property type="evidence" value="ECO:0007669"/>
    <property type="project" value="UniProtKB-KW"/>
</dbReference>
<feature type="domain" description="S1 motif" evidence="2">
    <location>
        <begin position="1"/>
        <end position="59"/>
    </location>
</feature>
<dbReference type="PANTHER" id="PTHR15838:SF1">
    <property type="entry name" value="ZINC FINGER CCHC DOMAIN-CONTAINING PROTEIN 17"/>
    <property type="match status" value="1"/>
</dbReference>
<protein>
    <submittedName>
        <fullName evidence="3">RNA helicase</fullName>
        <ecNumber evidence="3">3.6.4.13</ecNumber>
    </submittedName>
</protein>
<keyword evidence="3" id="KW-0547">Nucleotide-binding</keyword>